<proteinExistence type="predicted"/>
<organism evidence="2 3">
    <name type="scientific">Demequina muriae</name>
    <dbReference type="NCBI Taxonomy" id="3051664"/>
    <lineage>
        <taxon>Bacteria</taxon>
        <taxon>Bacillati</taxon>
        <taxon>Actinomycetota</taxon>
        <taxon>Actinomycetes</taxon>
        <taxon>Micrococcales</taxon>
        <taxon>Demequinaceae</taxon>
        <taxon>Demequina</taxon>
    </lineage>
</organism>
<comment type="caution">
    <text evidence="2">The sequence shown here is derived from an EMBL/GenBank/DDBJ whole genome shotgun (WGS) entry which is preliminary data.</text>
</comment>
<evidence type="ECO:0000256" key="1">
    <source>
        <dbReference type="SAM" id="Phobius"/>
    </source>
</evidence>
<keyword evidence="3" id="KW-1185">Reference proteome</keyword>
<evidence type="ECO:0000313" key="3">
    <source>
        <dbReference type="Proteomes" id="UP001172708"/>
    </source>
</evidence>
<keyword evidence="1" id="KW-1133">Transmembrane helix</keyword>
<feature type="transmembrane region" description="Helical" evidence="1">
    <location>
        <begin position="24"/>
        <end position="45"/>
    </location>
</feature>
<gene>
    <name evidence="2" type="ORF">QQX02_00650</name>
</gene>
<sequence>MSGTTGHGIQGDAPTGSARRGARAWLLTATLVTGVLALVALWLVLRATLDDGPPEAEPGAQSMPVVAPAEGSGLTGPVQTVCAEPMTWAATDVRPAFVAAVTASGQAEVCIDVYRLPDEDPAKDYYRAVASGAWTTQSRATQWPWQARGEPAGEVWVELSWSPASLDNSWQTEWVSLGECSADGAGETRHLPGLVPPGAEGICARDAAVIGQPEADLSHVTWSVIAPQAHDATAMMLDVAVPEGEVPAFSLAVRQADIEG</sequence>
<reference evidence="2" key="1">
    <citation type="submission" date="2023-06" db="EMBL/GenBank/DDBJ databases">
        <title>Egi l300058.</title>
        <authorList>
            <person name="Gao L."/>
            <person name="Fang B.-Z."/>
            <person name="Li W.-J."/>
        </authorList>
    </citation>
    <scope>NUCLEOTIDE SEQUENCE</scope>
    <source>
        <strain evidence="2">EGI L300058</strain>
    </source>
</reference>
<protein>
    <submittedName>
        <fullName evidence="2">Uncharacterized protein</fullName>
    </submittedName>
</protein>
<evidence type="ECO:0000313" key="2">
    <source>
        <dbReference type="EMBL" id="MDN4479430.1"/>
    </source>
</evidence>
<keyword evidence="1" id="KW-0472">Membrane</keyword>
<keyword evidence="1" id="KW-0812">Transmembrane</keyword>
<dbReference type="EMBL" id="JAUHQA010000001">
    <property type="protein sequence ID" value="MDN4479430.1"/>
    <property type="molecule type" value="Genomic_DNA"/>
</dbReference>
<dbReference type="Proteomes" id="UP001172708">
    <property type="component" value="Unassembled WGS sequence"/>
</dbReference>
<dbReference type="RefSeq" id="WP_301140566.1">
    <property type="nucleotide sequence ID" value="NZ_JAUHQA010000001.1"/>
</dbReference>
<accession>A0ABT8GDD1</accession>
<name>A0ABT8GDD1_9MICO</name>